<sequence length="389" mass="45882">MLWINFLHLYQPANSDAYKIKEAVDLSYQRVVSALEKNPNTKFTLNISGCLVLRLSELKYSNLINRINKLIEKKQIELTGSAAYHPLLPLIKEEEVVCQIKENEKIMKEYFPKAVLRGFFLPEMAYGLKVAKIIKKLGYEWLVLDEISLGSKNILNFRDIYKDKGSGLKIIFRSREFSNCYVPDKLSIFIKKSKKEQNGKVIISATDGELYGLRHNDPSKKFENILTNSKIETILVSEYIKRKRTKEVKIRNSNWESTEKYLKNNEPYHLWYDRNNKVHLKLWEFVSLVDEIIVKYKNDDNHKWARWHFVRGLASCTFWWASGKDFEHNFGPTAWNPDEIERGANEFIRAVRSLEYSSKKSEKIKAELLFISIKKIIWTKHWSYHQSIK</sequence>
<evidence type="ECO:0000256" key="1">
    <source>
        <dbReference type="ARBA" id="ARBA00006821"/>
    </source>
</evidence>
<organism evidence="4 5">
    <name type="scientific">Candidatus Falkowbacteria bacterium HGW-Falkowbacteria-1</name>
    <dbReference type="NCBI Taxonomy" id="2013768"/>
    <lineage>
        <taxon>Bacteria</taxon>
        <taxon>Candidatus Falkowiibacteriota</taxon>
    </lineage>
</organism>
<keyword evidence="2" id="KW-0119">Carbohydrate metabolism</keyword>
<dbReference type="Gene3D" id="3.20.110.20">
    <property type="match status" value="1"/>
</dbReference>
<accession>A0A2N2EAE4</accession>
<evidence type="ECO:0000313" key="4">
    <source>
        <dbReference type="EMBL" id="PKM91700.1"/>
    </source>
</evidence>
<reference evidence="4 5" key="1">
    <citation type="journal article" date="2017" name="ISME J.">
        <title>Potential for microbial H2 and metal transformations associated with novel bacteria and archaea in deep terrestrial subsurface sediments.</title>
        <authorList>
            <person name="Hernsdorf A.W."/>
            <person name="Amano Y."/>
            <person name="Miyakawa K."/>
            <person name="Ise K."/>
            <person name="Suzuki Y."/>
            <person name="Anantharaman K."/>
            <person name="Probst A."/>
            <person name="Burstein D."/>
            <person name="Thomas B.C."/>
            <person name="Banfield J.F."/>
        </authorList>
    </citation>
    <scope>NUCLEOTIDE SEQUENCE [LARGE SCALE GENOMIC DNA]</scope>
    <source>
        <strain evidence="4">HGW-Falkowbacteria-1</strain>
    </source>
</reference>
<dbReference type="AlphaFoldDB" id="A0A2N2EAE4"/>
<dbReference type="InterPro" id="IPR052046">
    <property type="entry name" value="GH57_Enzymes"/>
</dbReference>
<dbReference type="Proteomes" id="UP000233517">
    <property type="component" value="Unassembled WGS sequence"/>
</dbReference>
<evidence type="ECO:0000256" key="2">
    <source>
        <dbReference type="ARBA" id="ARBA00023277"/>
    </source>
</evidence>
<dbReference type="SUPFAM" id="SSF88713">
    <property type="entry name" value="Glycoside hydrolase/deacetylase"/>
    <property type="match status" value="1"/>
</dbReference>
<dbReference type="GO" id="GO:0005975">
    <property type="term" value="P:carbohydrate metabolic process"/>
    <property type="evidence" value="ECO:0007669"/>
    <property type="project" value="InterPro"/>
</dbReference>
<proteinExistence type="inferred from homology"/>
<evidence type="ECO:0000259" key="3">
    <source>
        <dbReference type="Pfam" id="PF03065"/>
    </source>
</evidence>
<protein>
    <recommendedName>
        <fullName evidence="3">Glycoside hydrolase family 57 N-terminal domain-containing protein</fullName>
    </recommendedName>
</protein>
<dbReference type="PANTHER" id="PTHR36306">
    <property type="entry name" value="ALPHA-AMYLASE-RELATED-RELATED"/>
    <property type="match status" value="1"/>
</dbReference>
<gene>
    <name evidence="4" type="ORF">CVU82_00625</name>
</gene>
<dbReference type="InterPro" id="IPR004300">
    <property type="entry name" value="Glyco_hydro_57_N"/>
</dbReference>
<comment type="similarity">
    <text evidence="1">Belongs to the glycosyl hydrolase 57 family.</text>
</comment>
<dbReference type="InterPro" id="IPR011330">
    <property type="entry name" value="Glyco_hydro/deAcase_b/a-brl"/>
</dbReference>
<comment type="caution">
    <text evidence="4">The sequence shown here is derived from an EMBL/GenBank/DDBJ whole genome shotgun (WGS) entry which is preliminary data.</text>
</comment>
<dbReference type="PANTHER" id="PTHR36306:SF1">
    <property type="entry name" value="ALPHA-AMYLASE-RELATED"/>
    <property type="match status" value="1"/>
</dbReference>
<feature type="domain" description="Glycoside hydrolase family 57 N-terminal" evidence="3">
    <location>
        <begin position="22"/>
        <end position="248"/>
    </location>
</feature>
<evidence type="ECO:0000313" key="5">
    <source>
        <dbReference type="Proteomes" id="UP000233517"/>
    </source>
</evidence>
<name>A0A2N2EAE4_9BACT</name>
<dbReference type="Pfam" id="PF03065">
    <property type="entry name" value="Glyco_hydro_57"/>
    <property type="match status" value="1"/>
</dbReference>
<dbReference type="GO" id="GO:0003824">
    <property type="term" value="F:catalytic activity"/>
    <property type="evidence" value="ECO:0007669"/>
    <property type="project" value="InterPro"/>
</dbReference>
<dbReference type="EMBL" id="PHAI01000001">
    <property type="protein sequence ID" value="PKM91700.1"/>
    <property type="molecule type" value="Genomic_DNA"/>
</dbReference>